<keyword evidence="2 5" id="KW-0808">Transferase</keyword>
<dbReference type="Proteomes" id="UP000199034">
    <property type="component" value="Unassembled WGS sequence"/>
</dbReference>
<evidence type="ECO:0000259" key="3">
    <source>
        <dbReference type="Pfam" id="PF00534"/>
    </source>
</evidence>
<dbReference type="GO" id="GO:0016757">
    <property type="term" value="F:glycosyltransferase activity"/>
    <property type="evidence" value="ECO:0007669"/>
    <property type="project" value="UniProtKB-KW"/>
</dbReference>
<proteinExistence type="predicted"/>
<dbReference type="InterPro" id="IPR028098">
    <property type="entry name" value="Glyco_trans_4-like_N"/>
</dbReference>
<dbReference type="RefSeq" id="WP_090858935.1">
    <property type="nucleotide sequence ID" value="NZ_FMZM01000009.1"/>
</dbReference>
<feature type="domain" description="Glycosyltransferase subfamily 4-like N-terminal" evidence="4">
    <location>
        <begin position="25"/>
        <end position="182"/>
    </location>
</feature>
<dbReference type="InterPro" id="IPR001296">
    <property type="entry name" value="Glyco_trans_1"/>
</dbReference>
<evidence type="ECO:0000256" key="2">
    <source>
        <dbReference type="ARBA" id="ARBA00022679"/>
    </source>
</evidence>
<reference evidence="5 6" key="1">
    <citation type="submission" date="2016-10" db="EMBL/GenBank/DDBJ databases">
        <authorList>
            <person name="de Groot N.N."/>
        </authorList>
    </citation>
    <scope>NUCLEOTIDE SEQUENCE [LARGE SCALE GENOMIC DNA]</scope>
    <source>
        <strain evidence="5 6">CGMCC 4.6858</strain>
    </source>
</reference>
<keyword evidence="6" id="KW-1185">Reference proteome</keyword>
<accession>A0A1G6W5I3</accession>
<evidence type="ECO:0000259" key="4">
    <source>
        <dbReference type="Pfam" id="PF13439"/>
    </source>
</evidence>
<dbReference type="PANTHER" id="PTHR12526:SF595">
    <property type="entry name" value="BLL5217 PROTEIN"/>
    <property type="match status" value="1"/>
</dbReference>
<dbReference type="EMBL" id="FMZM01000009">
    <property type="protein sequence ID" value="SDD60953.1"/>
    <property type="molecule type" value="Genomic_DNA"/>
</dbReference>
<dbReference type="OrthoDB" id="9809227at2"/>
<dbReference type="Pfam" id="PF13439">
    <property type="entry name" value="Glyco_transf_4"/>
    <property type="match status" value="1"/>
</dbReference>
<dbReference type="SUPFAM" id="SSF53756">
    <property type="entry name" value="UDP-Glycosyltransferase/glycogen phosphorylase"/>
    <property type="match status" value="1"/>
</dbReference>
<dbReference type="Pfam" id="PF00534">
    <property type="entry name" value="Glycos_transf_1"/>
    <property type="match status" value="1"/>
</dbReference>
<dbReference type="PANTHER" id="PTHR12526">
    <property type="entry name" value="GLYCOSYLTRANSFERASE"/>
    <property type="match status" value="1"/>
</dbReference>
<dbReference type="AlphaFoldDB" id="A0A1G6W5I3"/>
<name>A0A1G6W5I3_9ACTN</name>
<evidence type="ECO:0000256" key="1">
    <source>
        <dbReference type="ARBA" id="ARBA00022676"/>
    </source>
</evidence>
<evidence type="ECO:0000313" key="5">
    <source>
        <dbReference type="EMBL" id="SDD60953.1"/>
    </source>
</evidence>
<protein>
    <submittedName>
        <fullName evidence="5">Glycosyltransferase involved in cell wall bisynthesis</fullName>
    </submittedName>
</protein>
<feature type="domain" description="Glycosyl transferase family 1" evidence="3">
    <location>
        <begin position="195"/>
        <end position="322"/>
    </location>
</feature>
<evidence type="ECO:0000313" key="6">
    <source>
        <dbReference type="Proteomes" id="UP000199034"/>
    </source>
</evidence>
<dbReference type="STRING" id="1045774.SAMN05421872_109175"/>
<sequence length="361" mass="37979">MRGLRPLRICLVASSRFPIREPFAGGLEALTHALATELGRRGHHVTLFAAPGSDPALDVHELAVPTYDGSAAARLDVNAPSDLWMAEHHAYLGLMLDLVRDGAQRFDVVHNNSLHHLPVAMAPALTVPLVTTLHTPPVPWLESAAALAPDSAVFAAVSRCTSEAWAHAVRSTTILNGVDVHRWRAGPGGGPAVWSGRLVREKAPHEAIDAAAAAGVPLVLAGPAPDDDYFRAEIAPRLGPSAVHVGHLDHLALARLLGRASVALVTPAWDEPYGLVAAEAMACGTPVAAYARGALPEIVAPGTGALAVAGDVADLARAITEARACDRDVVRRHAERHCSLDRMVDDYERLYGSLVDVVAAA</sequence>
<keyword evidence="1" id="KW-0328">Glycosyltransferase</keyword>
<dbReference type="Gene3D" id="3.40.50.2000">
    <property type="entry name" value="Glycogen Phosphorylase B"/>
    <property type="match status" value="2"/>
</dbReference>
<organism evidence="5 6">
    <name type="scientific">Nocardioides lianchengensis</name>
    <dbReference type="NCBI Taxonomy" id="1045774"/>
    <lineage>
        <taxon>Bacteria</taxon>
        <taxon>Bacillati</taxon>
        <taxon>Actinomycetota</taxon>
        <taxon>Actinomycetes</taxon>
        <taxon>Propionibacteriales</taxon>
        <taxon>Nocardioidaceae</taxon>
        <taxon>Nocardioides</taxon>
    </lineage>
</organism>
<gene>
    <name evidence="5" type="ORF">SAMN05421872_109175</name>
</gene>